<dbReference type="EMBL" id="BLKM01012126">
    <property type="protein sequence ID" value="GFG35607.1"/>
    <property type="molecule type" value="Genomic_DNA"/>
</dbReference>
<keyword evidence="3" id="KW-1185">Reference proteome</keyword>
<dbReference type="OrthoDB" id="8193236at2759"/>
<comment type="caution">
    <text evidence="2">The sequence shown here is derived from an EMBL/GenBank/DDBJ whole genome shotgun (WGS) entry which is preliminary data.</text>
</comment>
<sequence>MQKLVILTFFALAAITEVSAQAETCVLKAENAQCDRNLECCSRCCTAGRCSLDAQCFTACDPSILATAEGPDLCKLTKSVDEFMELVKTNVNRDLSNGIPVLASVIRLMYLFLENPMSGVTNITDIIRNVQTVRSLLDTSAADTQHIVSDLNDIIETFIRLITTITHNPQE</sequence>
<gene>
    <name evidence="2" type="ORF">Cfor_00319</name>
</gene>
<proteinExistence type="predicted"/>
<dbReference type="AlphaFoldDB" id="A0A6L2Q0X3"/>
<evidence type="ECO:0000313" key="3">
    <source>
        <dbReference type="Proteomes" id="UP000502823"/>
    </source>
</evidence>
<dbReference type="Proteomes" id="UP000502823">
    <property type="component" value="Unassembled WGS sequence"/>
</dbReference>
<feature type="chain" id="PRO_5027114352" description="WAP domain-containing protein" evidence="1">
    <location>
        <begin position="21"/>
        <end position="171"/>
    </location>
</feature>
<dbReference type="InParanoid" id="A0A6L2Q0X3"/>
<keyword evidence="1" id="KW-0732">Signal</keyword>
<organism evidence="2 3">
    <name type="scientific">Coptotermes formosanus</name>
    <name type="common">Formosan subterranean termite</name>
    <dbReference type="NCBI Taxonomy" id="36987"/>
    <lineage>
        <taxon>Eukaryota</taxon>
        <taxon>Metazoa</taxon>
        <taxon>Ecdysozoa</taxon>
        <taxon>Arthropoda</taxon>
        <taxon>Hexapoda</taxon>
        <taxon>Insecta</taxon>
        <taxon>Pterygota</taxon>
        <taxon>Neoptera</taxon>
        <taxon>Polyneoptera</taxon>
        <taxon>Dictyoptera</taxon>
        <taxon>Blattodea</taxon>
        <taxon>Blattoidea</taxon>
        <taxon>Termitoidae</taxon>
        <taxon>Rhinotermitidae</taxon>
        <taxon>Coptotermes</taxon>
    </lineage>
</organism>
<name>A0A6L2Q0X3_COPFO</name>
<feature type="signal peptide" evidence="1">
    <location>
        <begin position="1"/>
        <end position="20"/>
    </location>
</feature>
<evidence type="ECO:0000256" key="1">
    <source>
        <dbReference type="SAM" id="SignalP"/>
    </source>
</evidence>
<evidence type="ECO:0000313" key="2">
    <source>
        <dbReference type="EMBL" id="GFG35607.1"/>
    </source>
</evidence>
<protein>
    <recommendedName>
        <fullName evidence="4">WAP domain-containing protein</fullName>
    </recommendedName>
</protein>
<evidence type="ECO:0008006" key="4">
    <source>
        <dbReference type="Google" id="ProtNLM"/>
    </source>
</evidence>
<reference evidence="3" key="1">
    <citation type="submission" date="2020-01" db="EMBL/GenBank/DDBJ databases">
        <title>Draft genome sequence of the Termite Coptotermes fromosanus.</title>
        <authorList>
            <person name="Itakura S."/>
            <person name="Yosikawa Y."/>
            <person name="Umezawa K."/>
        </authorList>
    </citation>
    <scope>NUCLEOTIDE SEQUENCE [LARGE SCALE GENOMIC DNA]</scope>
</reference>
<accession>A0A6L2Q0X3</accession>